<protein>
    <submittedName>
        <fullName evidence="2">Uncharacterized protein</fullName>
    </submittedName>
</protein>
<evidence type="ECO:0000256" key="1">
    <source>
        <dbReference type="SAM" id="MobiDB-lite"/>
    </source>
</evidence>
<feature type="region of interest" description="Disordered" evidence="1">
    <location>
        <begin position="1"/>
        <end position="23"/>
    </location>
</feature>
<gene>
    <name evidence="2" type="ORF">BS50DRAFT_627615</name>
</gene>
<reference evidence="2 3" key="1">
    <citation type="journal article" date="2018" name="Front. Microbiol.">
        <title>Genome-Wide Analysis of Corynespora cassiicola Leaf Fall Disease Putative Effectors.</title>
        <authorList>
            <person name="Lopez D."/>
            <person name="Ribeiro S."/>
            <person name="Label P."/>
            <person name="Fumanal B."/>
            <person name="Venisse J.S."/>
            <person name="Kohler A."/>
            <person name="de Oliveira R.R."/>
            <person name="Labutti K."/>
            <person name="Lipzen A."/>
            <person name="Lail K."/>
            <person name="Bauer D."/>
            <person name="Ohm R.A."/>
            <person name="Barry K.W."/>
            <person name="Spatafora J."/>
            <person name="Grigoriev I.V."/>
            <person name="Martin F.M."/>
            <person name="Pujade-Renaud V."/>
        </authorList>
    </citation>
    <scope>NUCLEOTIDE SEQUENCE [LARGE SCALE GENOMIC DNA]</scope>
    <source>
        <strain evidence="2 3">Philippines</strain>
    </source>
</reference>
<organism evidence="2 3">
    <name type="scientific">Corynespora cassiicola Philippines</name>
    <dbReference type="NCBI Taxonomy" id="1448308"/>
    <lineage>
        <taxon>Eukaryota</taxon>
        <taxon>Fungi</taxon>
        <taxon>Dikarya</taxon>
        <taxon>Ascomycota</taxon>
        <taxon>Pezizomycotina</taxon>
        <taxon>Dothideomycetes</taxon>
        <taxon>Pleosporomycetidae</taxon>
        <taxon>Pleosporales</taxon>
        <taxon>Corynesporascaceae</taxon>
        <taxon>Corynespora</taxon>
    </lineage>
</organism>
<dbReference type="EMBL" id="KZ678128">
    <property type="protein sequence ID" value="PSN74272.1"/>
    <property type="molecule type" value="Genomic_DNA"/>
</dbReference>
<keyword evidence="3" id="KW-1185">Reference proteome</keyword>
<feature type="compositionally biased region" description="Polar residues" evidence="1">
    <location>
        <begin position="1"/>
        <end position="10"/>
    </location>
</feature>
<evidence type="ECO:0000313" key="3">
    <source>
        <dbReference type="Proteomes" id="UP000240883"/>
    </source>
</evidence>
<dbReference type="Proteomes" id="UP000240883">
    <property type="component" value="Unassembled WGS sequence"/>
</dbReference>
<name>A0A2T2P9C9_CORCC</name>
<evidence type="ECO:0000313" key="2">
    <source>
        <dbReference type="EMBL" id="PSN74272.1"/>
    </source>
</evidence>
<accession>A0A2T2P9C9</accession>
<dbReference type="AlphaFoldDB" id="A0A2T2P9C9"/>
<sequence>MGVHYSSRTKSSPKKHSTVHSFEHRELAKCISNKRKRSEKAGTKVKRNDSYVPPEAEFLIRVRDNIDNPSAIGLTIWKNVRKAWNEEFNHRKTVSAAQNKYKRYRGRFFNNNPAYPRNIIKYYQDLEKGVFTPDLASEPSTGTLHGQPLLNQYPTRHYTLINVPKREQMIIQWRDNYNDTKGKKLPWHIVAKLCVAAGYKNRAGEAKFSAQAMAKAYDSGASTYYRELPNVVALQEPEFLSIDGEAPVTVDEKSRFLASTQGPSIVWHLPEDSIPVEEGDQVKLNLEAAKSHMLKVQEILKEKPSTTFLIAPKCVSKRTLKRFSDWIDSDRALTIPRLAFNQKKKVLGNVFEVKGIDWDIRGLTELHILAFEFGCADFCDVIIDEIASMIWTEDDGEEYKEEDIKLLNQLGESENMPAIRFWVDVLATLSADENGEAIDWERSDFSERMKHHLMSRSKTKSPNLLVEYSSWDRCLRYHHHGPTKAGYHCHAMKRAAHHQLEQTHKILKLLQVTRDEASANLEAYKSIGLEWAGRSAQAVLDELDDLEKQACNELEMPHTFQEIKQMISNLNETVQERNIGILVSHSDVEESARGELTPEARYPVSSKEVAAIWRDSWLKSAAKKSNGQM</sequence>
<proteinExistence type="predicted"/>